<dbReference type="GO" id="GO:0022857">
    <property type="term" value="F:transmembrane transporter activity"/>
    <property type="evidence" value="ECO:0007669"/>
    <property type="project" value="InterPro"/>
</dbReference>
<evidence type="ECO:0000256" key="2">
    <source>
        <dbReference type="ARBA" id="ARBA00022692"/>
    </source>
</evidence>
<dbReference type="EMBL" id="AMQN01008653">
    <property type="status" value="NOT_ANNOTATED_CDS"/>
    <property type="molecule type" value="Genomic_DNA"/>
</dbReference>
<dbReference type="Pfam" id="PF07690">
    <property type="entry name" value="MFS_1"/>
    <property type="match status" value="1"/>
</dbReference>
<feature type="transmembrane region" description="Helical" evidence="5">
    <location>
        <begin position="231"/>
        <end position="251"/>
    </location>
</feature>
<feature type="transmembrane region" description="Helical" evidence="5">
    <location>
        <begin position="45"/>
        <end position="64"/>
    </location>
</feature>
<dbReference type="Proteomes" id="UP000014760">
    <property type="component" value="Unassembled WGS sequence"/>
</dbReference>
<feature type="transmembrane region" description="Helical" evidence="5">
    <location>
        <begin position="263"/>
        <end position="280"/>
    </location>
</feature>
<evidence type="ECO:0000313" key="8">
    <source>
        <dbReference type="Proteomes" id="UP000014760"/>
    </source>
</evidence>
<accession>R7UGM0</accession>
<organism evidence="6">
    <name type="scientific">Capitella teleta</name>
    <name type="common">Polychaete worm</name>
    <dbReference type="NCBI Taxonomy" id="283909"/>
    <lineage>
        <taxon>Eukaryota</taxon>
        <taxon>Metazoa</taxon>
        <taxon>Spiralia</taxon>
        <taxon>Lophotrochozoa</taxon>
        <taxon>Annelida</taxon>
        <taxon>Polychaeta</taxon>
        <taxon>Sedentaria</taxon>
        <taxon>Scolecida</taxon>
        <taxon>Capitellidae</taxon>
        <taxon>Capitella</taxon>
    </lineage>
</organism>
<feature type="transmembrane region" description="Helical" evidence="5">
    <location>
        <begin position="138"/>
        <end position="160"/>
    </location>
</feature>
<dbReference type="PANTHER" id="PTHR23507">
    <property type="entry name" value="ZGC:174356"/>
    <property type="match status" value="1"/>
</dbReference>
<dbReference type="GO" id="GO:0016020">
    <property type="term" value="C:membrane"/>
    <property type="evidence" value="ECO:0007669"/>
    <property type="project" value="UniProtKB-SubCell"/>
</dbReference>
<keyword evidence="3 5" id="KW-1133">Transmembrane helix</keyword>
<dbReference type="SUPFAM" id="SSF103473">
    <property type="entry name" value="MFS general substrate transporter"/>
    <property type="match status" value="1"/>
</dbReference>
<dbReference type="InterPro" id="IPR036259">
    <property type="entry name" value="MFS_trans_sf"/>
</dbReference>
<dbReference type="EMBL" id="KB303655">
    <property type="protein sequence ID" value="ELU02913.1"/>
    <property type="molecule type" value="Genomic_DNA"/>
</dbReference>
<feature type="non-terminal residue" evidence="6">
    <location>
        <position position="288"/>
    </location>
</feature>
<keyword evidence="2 5" id="KW-0812">Transmembrane</keyword>
<dbReference type="OMA" id="SERRTAN"/>
<evidence type="ECO:0000256" key="5">
    <source>
        <dbReference type="SAM" id="Phobius"/>
    </source>
</evidence>
<reference evidence="6 8" key="2">
    <citation type="journal article" date="2013" name="Nature">
        <title>Insights into bilaterian evolution from three spiralian genomes.</title>
        <authorList>
            <person name="Simakov O."/>
            <person name="Marletaz F."/>
            <person name="Cho S.J."/>
            <person name="Edsinger-Gonzales E."/>
            <person name="Havlak P."/>
            <person name="Hellsten U."/>
            <person name="Kuo D.H."/>
            <person name="Larsson T."/>
            <person name="Lv J."/>
            <person name="Arendt D."/>
            <person name="Savage R."/>
            <person name="Osoegawa K."/>
            <person name="de Jong P."/>
            <person name="Grimwood J."/>
            <person name="Chapman J.A."/>
            <person name="Shapiro H."/>
            <person name="Aerts A."/>
            <person name="Otillar R.P."/>
            <person name="Terry A.Y."/>
            <person name="Boore J.L."/>
            <person name="Grigoriev I.V."/>
            <person name="Lindberg D.R."/>
            <person name="Seaver E.C."/>
            <person name="Weisblat D.A."/>
            <person name="Putnam N.H."/>
            <person name="Rokhsar D.S."/>
        </authorList>
    </citation>
    <scope>NUCLEOTIDE SEQUENCE</scope>
    <source>
        <strain evidence="6 8">I ESC-2004</strain>
    </source>
</reference>
<reference evidence="7" key="3">
    <citation type="submission" date="2015-06" db="UniProtKB">
        <authorList>
            <consortium name="EnsemblMetazoa"/>
        </authorList>
    </citation>
    <scope>IDENTIFICATION</scope>
</reference>
<dbReference type="PANTHER" id="PTHR23507:SF1">
    <property type="entry name" value="FI18259P1-RELATED"/>
    <property type="match status" value="1"/>
</dbReference>
<dbReference type="Gene3D" id="1.20.1250.20">
    <property type="entry name" value="MFS general substrate transporter like domains"/>
    <property type="match status" value="1"/>
</dbReference>
<feature type="transmembrane region" description="Helical" evidence="5">
    <location>
        <begin position="70"/>
        <end position="98"/>
    </location>
</feature>
<dbReference type="HOGENOM" id="CLU_028365_1_1_1"/>
<keyword evidence="4 5" id="KW-0472">Membrane</keyword>
<gene>
    <name evidence="6" type="ORF">CAPTEDRAFT_73858</name>
</gene>
<evidence type="ECO:0000256" key="3">
    <source>
        <dbReference type="ARBA" id="ARBA00022989"/>
    </source>
</evidence>
<feature type="transmembrane region" description="Helical" evidence="5">
    <location>
        <begin position="198"/>
        <end position="219"/>
    </location>
</feature>
<dbReference type="EnsemblMetazoa" id="CapteT73858">
    <property type="protein sequence ID" value="CapteP73858"/>
    <property type="gene ID" value="CapteG73858"/>
</dbReference>
<dbReference type="InterPro" id="IPR011701">
    <property type="entry name" value="MFS"/>
</dbReference>
<proteinExistence type="predicted"/>
<evidence type="ECO:0000256" key="1">
    <source>
        <dbReference type="ARBA" id="ARBA00004141"/>
    </source>
</evidence>
<evidence type="ECO:0000313" key="6">
    <source>
        <dbReference type="EMBL" id="ELU02913.1"/>
    </source>
</evidence>
<evidence type="ECO:0000256" key="4">
    <source>
        <dbReference type="ARBA" id="ARBA00023136"/>
    </source>
</evidence>
<comment type="subcellular location">
    <subcellularLocation>
        <location evidence="1">Membrane</location>
        <topology evidence="1">Multi-pass membrane protein</topology>
    </subcellularLocation>
</comment>
<sequence>IILQNAVQQKSAFFMAMTSIVQGIPALFVTLFLGSYSDKVGRKYAIIPPIIGVISKCIAFLLVINFNGSIWWLLVGSFAEGAGGMAYVALLGCVSYIADTTTTENRLFRIAVLEFTTMFSGIIGPVGIGYIIKGWGYFWPFSIVIIGFLVNLVYVIYFVPETITKDPDARFLSTEHVKTTVRIFCYDDGTNRMWKLRVLFLVMLTASAISLEMATMTLFQLNRPLCWDSVMVGYYSATYLAIGTIGGAILAKICKRCLQDSHVALMAGLCVATRLVYTGFVQNSIMMF</sequence>
<evidence type="ECO:0008006" key="9">
    <source>
        <dbReference type="Google" id="ProtNLM"/>
    </source>
</evidence>
<feature type="transmembrane region" description="Helical" evidence="5">
    <location>
        <begin position="110"/>
        <end position="132"/>
    </location>
</feature>
<feature type="non-terminal residue" evidence="6">
    <location>
        <position position="1"/>
    </location>
</feature>
<name>R7UGM0_CAPTE</name>
<dbReference type="STRING" id="283909.R7UGM0"/>
<dbReference type="AlphaFoldDB" id="R7UGM0"/>
<protein>
    <recommendedName>
        <fullName evidence="9">Major facilitator superfamily (MFS) profile domain-containing protein</fullName>
    </recommendedName>
</protein>
<keyword evidence="8" id="KW-1185">Reference proteome</keyword>
<evidence type="ECO:0000313" key="7">
    <source>
        <dbReference type="EnsemblMetazoa" id="CapteP73858"/>
    </source>
</evidence>
<feature type="transmembrane region" description="Helical" evidence="5">
    <location>
        <begin position="12"/>
        <end position="33"/>
    </location>
</feature>
<reference evidence="8" key="1">
    <citation type="submission" date="2012-12" db="EMBL/GenBank/DDBJ databases">
        <authorList>
            <person name="Hellsten U."/>
            <person name="Grimwood J."/>
            <person name="Chapman J.A."/>
            <person name="Shapiro H."/>
            <person name="Aerts A."/>
            <person name="Otillar R.P."/>
            <person name="Terry A.Y."/>
            <person name="Boore J.L."/>
            <person name="Simakov O."/>
            <person name="Marletaz F."/>
            <person name="Cho S.-J."/>
            <person name="Edsinger-Gonzales E."/>
            <person name="Havlak P."/>
            <person name="Kuo D.-H."/>
            <person name="Larsson T."/>
            <person name="Lv J."/>
            <person name="Arendt D."/>
            <person name="Savage R."/>
            <person name="Osoegawa K."/>
            <person name="de Jong P."/>
            <person name="Lindberg D.R."/>
            <person name="Seaver E.C."/>
            <person name="Weisblat D.A."/>
            <person name="Putnam N.H."/>
            <person name="Grigoriev I.V."/>
            <person name="Rokhsar D.S."/>
        </authorList>
    </citation>
    <scope>NUCLEOTIDE SEQUENCE</scope>
    <source>
        <strain evidence="8">I ESC-2004</strain>
    </source>
</reference>
<dbReference type="OrthoDB" id="3026777at2759"/>